<feature type="domain" description="PAS" evidence="22">
    <location>
        <begin position="85"/>
        <end position="156"/>
    </location>
</feature>
<dbReference type="SUPFAM" id="SSF47384">
    <property type="entry name" value="Homodimeric domain of signal transducing histidine kinase"/>
    <property type="match status" value="1"/>
</dbReference>
<evidence type="ECO:0000259" key="24">
    <source>
        <dbReference type="PROSITE" id="PS50894"/>
    </source>
</evidence>
<evidence type="ECO:0000256" key="15">
    <source>
        <dbReference type="PROSITE-ProRule" id="PRU00110"/>
    </source>
</evidence>
<dbReference type="SMART" id="SM00065">
    <property type="entry name" value="GAF"/>
    <property type="match status" value="3"/>
</dbReference>
<dbReference type="InterPro" id="IPR000700">
    <property type="entry name" value="PAS-assoc_C"/>
</dbReference>
<dbReference type="PANTHER" id="PTHR45339">
    <property type="entry name" value="HYBRID SIGNAL TRANSDUCTION HISTIDINE KINASE J"/>
    <property type="match status" value="1"/>
</dbReference>
<evidence type="ECO:0000256" key="10">
    <source>
        <dbReference type="ARBA" id="ARBA00022777"/>
    </source>
</evidence>
<dbReference type="SMART" id="SM00086">
    <property type="entry name" value="PAC"/>
    <property type="match status" value="4"/>
</dbReference>
<evidence type="ECO:0000256" key="12">
    <source>
        <dbReference type="ARBA" id="ARBA00022989"/>
    </source>
</evidence>
<keyword evidence="7" id="KW-0808">Transferase</keyword>
<evidence type="ECO:0000256" key="5">
    <source>
        <dbReference type="ARBA" id="ARBA00022475"/>
    </source>
</evidence>
<protein>
    <recommendedName>
        <fullName evidence="4">histidine kinase</fullName>
        <ecNumber evidence="4">2.7.13.3</ecNumber>
    </recommendedName>
</protein>
<gene>
    <name evidence="25" type="ORF">NEA10_17400</name>
</gene>
<dbReference type="PROSITE" id="PS50112">
    <property type="entry name" value="PAS"/>
    <property type="match status" value="5"/>
</dbReference>
<dbReference type="PROSITE" id="PS50110">
    <property type="entry name" value="RESPONSE_REGULATORY"/>
    <property type="match status" value="2"/>
</dbReference>
<feature type="coiled-coil region" evidence="17">
    <location>
        <begin position="1413"/>
        <end position="1450"/>
    </location>
</feature>
<comment type="catalytic activity">
    <reaction evidence="1">
        <text>ATP + protein L-histidine = ADP + protein N-phospho-L-histidine.</text>
        <dbReference type="EC" id="2.7.13.3"/>
    </reaction>
</comment>
<dbReference type="CDD" id="cd00088">
    <property type="entry name" value="HPT"/>
    <property type="match status" value="1"/>
</dbReference>
<dbReference type="Pfam" id="PF02518">
    <property type="entry name" value="HATPase_c"/>
    <property type="match status" value="1"/>
</dbReference>
<dbReference type="SMART" id="SM00387">
    <property type="entry name" value="HATPase_c"/>
    <property type="match status" value="1"/>
</dbReference>
<dbReference type="InterPro" id="IPR003661">
    <property type="entry name" value="HisK_dim/P_dom"/>
</dbReference>
<dbReference type="PROSITE" id="PS50113">
    <property type="entry name" value="PAC"/>
    <property type="match status" value="3"/>
</dbReference>
<organism evidence="25 26">
    <name type="scientific">Phormidium yuhuli AB48</name>
    <dbReference type="NCBI Taxonomy" id="2940671"/>
    <lineage>
        <taxon>Bacteria</taxon>
        <taxon>Bacillati</taxon>
        <taxon>Cyanobacteriota</taxon>
        <taxon>Cyanophyceae</taxon>
        <taxon>Oscillatoriophycideae</taxon>
        <taxon>Oscillatoriales</taxon>
        <taxon>Oscillatoriaceae</taxon>
        <taxon>Phormidium</taxon>
        <taxon>Phormidium yuhuli</taxon>
    </lineage>
</organism>
<dbReference type="SUPFAM" id="SSF47226">
    <property type="entry name" value="Histidine-containing phosphotransfer domain, HPT domain"/>
    <property type="match status" value="1"/>
</dbReference>
<evidence type="ECO:0000256" key="18">
    <source>
        <dbReference type="SAM" id="MobiDB-lite"/>
    </source>
</evidence>
<feature type="region of interest" description="Disordered" evidence="18">
    <location>
        <begin position="1971"/>
        <end position="2015"/>
    </location>
</feature>
<dbReference type="Gene3D" id="1.10.287.130">
    <property type="match status" value="1"/>
</dbReference>
<dbReference type="InterPro" id="IPR008207">
    <property type="entry name" value="Sig_transdc_His_kin_Hpt_dom"/>
</dbReference>
<feature type="domain" description="PAS" evidence="22">
    <location>
        <begin position="619"/>
        <end position="691"/>
    </location>
</feature>
<feature type="domain" description="PAS" evidence="22">
    <location>
        <begin position="742"/>
        <end position="815"/>
    </location>
</feature>
<comment type="similarity">
    <text evidence="3">In the N-terminal section; belongs to the phytochrome family.</text>
</comment>
<keyword evidence="10" id="KW-0418">Kinase</keyword>
<comment type="subcellular location">
    <subcellularLocation>
        <location evidence="2">Cell membrane</location>
        <topology evidence="2">Multi-pass membrane protein</topology>
    </subcellularLocation>
</comment>
<dbReference type="SUPFAM" id="SSF55785">
    <property type="entry name" value="PYP-like sensor domain (PAS domain)"/>
    <property type="match status" value="6"/>
</dbReference>
<dbReference type="EC" id="2.7.13.3" evidence="4"/>
<evidence type="ECO:0000256" key="16">
    <source>
        <dbReference type="PROSITE-ProRule" id="PRU00169"/>
    </source>
</evidence>
<evidence type="ECO:0000259" key="23">
    <source>
        <dbReference type="PROSITE" id="PS50113"/>
    </source>
</evidence>
<dbReference type="SMART" id="SM00388">
    <property type="entry name" value="HisKA"/>
    <property type="match status" value="1"/>
</dbReference>
<dbReference type="SUPFAM" id="SSF52172">
    <property type="entry name" value="CheY-like"/>
    <property type="match status" value="2"/>
</dbReference>
<evidence type="ECO:0000259" key="22">
    <source>
        <dbReference type="PROSITE" id="PS50112"/>
    </source>
</evidence>
<dbReference type="PANTHER" id="PTHR45339:SF1">
    <property type="entry name" value="HYBRID SIGNAL TRANSDUCTION HISTIDINE KINASE J"/>
    <property type="match status" value="1"/>
</dbReference>
<dbReference type="PROSITE" id="PS50046">
    <property type="entry name" value="PHYTOCHROME_2"/>
    <property type="match status" value="1"/>
</dbReference>
<evidence type="ECO:0000256" key="6">
    <source>
        <dbReference type="ARBA" id="ARBA00022553"/>
    </source>
</evidence>
<evidence type="ECO:0000256" key="3">
    <source>
        <dbReference type="ARBA" id="ARBA00006402"/>
    </source>
</evidence>
<dbReference type="SUPFAM" id="SSF55874">
    <property type="entry name" value="ATPase domain of HSP90 chaperone/DNA topoisomerase II/histidine kinase"/>
    <property type="match status" value="1"/>
</dbReference>
<dbReference type="SMART" id="SM00091">
    <property type="entry name" value="PAS"/>
    <property type="match status" value="6"/>
</dbReference>
<dbReference type="InterPro" id="IPR016132">
    <property type="entry name" value="Phyto_chromo_attachment"/>
</dbReference>
<dbReference type="SUPFAM" id="SSF55781">
    <property type="entry name" value="GAF domain-like"/>
    <property type="match status" value="3"/>
</dbReference>
<keyword evidence="17" id="KW-0175">Coiled coil</keyword>
<evidence type="ECO:0000256" key="2">
    <source>
        <dbReference type="ARBA" id="ARBA00004651"/>
    </source>
</evidence>
<feature type="domain" description="PAC" evidence="23">
    <location>
        <begin position="816"/>
        <end position="868"/>
    </location>
</feature>
<evidence type="ECO:0000259" key="19">
    <source>
        <dbReference type="PROSITE" id="PS50046"/>
    </source>
</evidence>
<feature type="domain" description="PAC" evidence="23">
    <location>
        <begin position="159"/>
        <end position="211"/>
    </location>
</feature>
<evidence type="ECO:0000256" key="4">
    <source>
        <dbReference type="ARBA" id="ARBA00012438"/>
    </source>
</evidence>
<dbReference type="Pfam" id="PF01627">
    <property type="entry name" value="Hpt"/>
    <property type="match status" value="1"/>
</dbReference>
<dbReference type="InterPro" id="IPR036890">
    <property type="entry name" value="HATPase_C_sf"/>
</dbReference>
<dbReference type="Pfam" id="PF01590">
    <property type="entry name" value="GAF"/>
    <property type="match status" value="3"/>
</dbReference>
<evidence type="ECO:0000256" key="7">
    <source>
        <dbReference type="ARBA" id="ARBA00022679"/>
    </source>
</evidence>
<dbReference type="Proteomes" id="UP001056708">
    <property type="component" value="Chromosome"/>
</dbReference>
<feature type="coiled-coil region" evidence="17">
    <location>
        <begin position="213"/>
        <end position="247"/>
    </location>
</feature>
<dbReference type="InterPro" id="IPR003594">
    <property type="entry name" value="HATPase_dom"/>
</dbReference>
<dbReference type="InterPro" id="IPR036097">
    <property type="entry name" value="HisK_dim/P_sf"/>
</dbReference>
<feature type="modified residue" description="Phosphohistidine" evidence="15">
    <location>
        <position position="2073"/>
    </location>
</feature>
<evidence type="ECO:0000256" key="13">
    <source>
        <dbReference type="ARBA" id="ARBA00023012"/>
    </source>
</evidence>
<feature type="domain" description="PAS" evidence="22">
    <location>
        <begin position="381"/>
        <end position="431"/>
    </location>
</feature>
<dbReference type="PROSITE" id="PS50894">
    <property type="entry name" value="HPT"/>
    <property type="match status" value="1"/>
</dbReference>
<feature type="domain" description="HPt" evidence="24">
    <location>
        <begin position="2034"/>
        <end position="2138"/>
    </location>
</feature>
<dbReference type="SMART" id="SM00448">
    <property type="entry name" value="REC"/>
    <property type="match status" value="2"/>
</dbReference>
<dbReference type="Pfam" id="PF08447">
    <property type="entry name" value="PAS_3"/>
    <property type="match status" value="2"/>
</dbReference>
<dbReference type="Gene3D" id="3.30.450.40">
    <property type="match status" value="3"/>
</dbReference>
<evidence type="ECO:0000256" key="14">
    <source>
        <dbReference type="ARBA" id="ARBA00023136"/>
    </source>
</evidence>
<evidence type="ECO:0000256" key="11">
    <source>
        <dbReference type="ARBA" id="ARBA00022840"/>
    </source>
</evidence>
<sequence>MSTQVLMMHRALLFIFLGQDSWVGILGLENPPLIGGFLSLTVLGVWLALAKRSVRQPQPVAHLPSPTSVTMPDTPQDSSLESLQALQKLRLLVEQSPLAVIEWDHNFCVVAWNPAAERIFGYSQSEVLGKHASEILVPEADRPHVDAVWSALLQQEGGSRSTNTNVNREGELLYCEWYNTPIVNPQGEVIGVASLVQNISQRRQAEEALHQAYADLEARVRDRTAELSQANEQLTREIQERERLEGERSEFSALLQATFDSTADGIVATDENLEIITYNRQFQELWELPNSLLAKRKGWEVIAAIEPLLSDPQAFKRKVYFLLEHPEENSFDQVYLKDGRVFERYSQPQIIGDRIVGRVWNFRDVTERQRTEEGLRLTQFAVDACADLVFWLDSQGNFTYVNDAACKVLGYDREQLLSRRVFDLDPTMTPEIWQQHWQALREQSSLQLDVFHIAANGEKIPMAITANYVHLGETELNCAFGRDIRDRVRAETALRESEQRFRDVSEAAGEYLWEMDLQARYTFVSDRVLAVKGYPSGQVLGETPFKFMVAEDIPQVRQTLDRATERGTSFKLEYRDRLPDGTVVWEEVNGIPLFDDEGNVNGFRGAGLSITERKQNEESLRRQFLAVEAAMDGIALLNAHEGTYAYLNQAHVELFGYNRPEELMGQTWHHLYPPQEVTRIEQEIFPILERDRHWRGDTLAQRRDGSTFWQEVSLSMTEDGLLVCACRDVTEARSMLSALQESEERFRQLSENIDSVFWISHPQTLQVLYVSSAYERLWGHPATELYRDGKKFIEGIHPEDRPRILNDLRNPVSDHYNREYRLLHPDGSLRWIRARAFPVRDDAGQLYRVVGVAEDISDIKLAEAALERQLQRERLLSTISQRIRQSLDLESVMQTSVDQVRQFLHTDRVVLYKFHPDWSGNIVVESVEPGCLQLLGRTIEDPCFRGNYVNSYREGRISALDDIEAVPLDECHRNLLRQLQVRANLVVPVVLNHNPQDQTSGGMMEDGSQLWGLLVAHECRQPRPWQRSEIELLQQLSVQVAIAIGQSQLYAQAQAEVMERQQAEQRLRESEATIRSLYEVTANQSLEFETRLAQVVKMGAERFKMDIGTIGRVDGDRYELLSVYIPDRALIPPVPGDSFNLAETFDGLLLEEIRRHPNVGQVLAIEQIENSPWQDVGGHRLRGLQSYFGVAILVGGDVYGTLSFCSPQPRGAGPFSEADCELLRLMAQWVGGEIERHSAQKEVQRSFKRTLLLRTITQEIRSKLDLQEICQTTCTLLGGAIHSDRCLLYAYEEEPQPQAPMMAEYLSPETVSIMGFNLSVIGNPHLEKVLRSDRAVPVSNVFEDPVLNSLASLSREISLKSMLAVRTSYKGKVNGLIVLQQCDRFRYWRQSEIELVESVADQVGIAVAQGQLLERETHQREQLAQQNLALEQARQAAEAANQAKSEFLATMSHEIRTPMNAVIGMTGLLLDMDLTLEQRDFVETIRTSGDALLTIINDILDFSKIEAGKLDLEEHPFELRTCVEGALDLLASRAAEKGIELACFIEPSVPNSVMGDVTRLRQILVNLLGNAIKFTARGEVVLSVAASPLQEDSLAEVMDSSHQHPTHQIQISVRDTGIGIPQERLDRLFKPFSQVDASTTREYGGTGLGLAIAQRLCQLMGGRMWVESVVNVGSTFSFTFRARAIALSRLRDLTQTQPDLQQARILVVDDNATNRQILVRQTQFWGMQPFAAASGAEALVLLEDGARFDVAVLDMQMPQMDGLTLAKKIRQRPEGANLPLVMFTSIGKPEIRRDYESLNFVAFLNKPIKQSQLYDVLVAALGQGVMQPQPLPLPKPEPKPLGGFNLRILLAEDNAINQKVALRILERMGYRADVAANGLEVIGALHRQPYDVILMDVQMPELDGLETTRRIVKDSATFPFPKPRIIAMTANAMQGDRETCLAAGMDDYVSKPIRVEQLAKALAQCTPISPELIRPRTIPTPGTPTPNPSPPVASSSPSSLSPAPTPELTPLGGEIPVLNPEALESLWLLVGEDDSQMFLEVIESYLQEVPQHLSECQEAIAKQDKVRLQRLVHTLKSTSATLGATHLSQACSDFEQRALGATAAEHEQRLAHLLDQYQPVKQALLDLREKTRQRLTSQEF</sequence>
<evidence type="ECO:0000256" key="17">
    <source>
        <dbReference type="SAM" id="Coils"/>
    </source>
</evidence>
<accession>A0ABY5ANS0</accession>
<dbReference type="Pfam" id="PF13426">
    <property type="entry name" value="PAS_9"/>
    <property type="match status" value="2"/>
</dbReference>
<name>A0ABY5ANS0_9CYAN</name>
<dbReference type="Pfam" id="PF00989">
    <property type="entry name" value="PAS"/>
    <property type="match status" value="1"/>
</dbReference>
<dbReference type="InterPro" id="IPR013767">
    <property type="entry name" value="PAS_fold"/>
</dbReference>
<dbReference type="NCBIfam" id="TIGR00229">
    <property type="entry name" value="sensory_box"/>
    <property type="match status" value="6"/>
</dbReference>
<feature type="coiled-coil region" evidence="17">
    <location>
        <begin position="1053"/>
        <end position="1080"/>
    </location>
</feature>
<proteinExistence type="inferred from homology"/>
<feature type="domain" description="PAS" evidence="22">
    <location>
        <begin position="497"/>
        <end position="567"/>
    </location>
</feature>
<keyword evidence="13" id="KW-0902">Two-component regulatory system</keyword>
<dbReference type="CDD" id="cd17546">
    <property type="entry name" value="REC_hyHK_CKI1_RcsC-like"/>
    <property type="match status" value="2"/>
</dbReference>
<dbReference type="Gene3D" id="3.30.450.20">
    <property type="entry name" value="PAS domain"/>
    <property type="match status" value="6"/>
</dbReference>
<keyword evidence="9" id="KW-0547">Nucleotide-binding</keyword>
<dbReference type="PROSITE" id="PS50109">
    <property type="entry name" value="HIS_KIN"/>
    <property type="match status" value="1"/>
</dbReference>
<dbReference type="RefSeq" id="WP_252662613.1">
    <property type="nucleotide sequence ID" value="NZ_CP098611.1"/>
</dbReference>
<feature type="domain" description="PAC" evidence="23">
    <location>
        <begin position="570"/>
        <end position="622"/>
    </location>
</feature>
<keyword evidence="26" id="KW-1185">Reference proteome</keyword>
<dbReference type="SMART" id="SM00073">
    <property type="entry name" value="HPT"/>
    <property type="match status" value="1"/>
</dbReference>
<dbReference type="Gene3D" id="3.30.565.10">
    <property type="entry name" value="Histidine kinase-like ATPase, C-terminal domain"/>
    <property type="match status" value="1"/>
</dbReference>
<dbReference type="InterPro" id="IPR001789">
    <property type="entry name" value="Sig_transdc_resp-reg_receiver"/>
</dbReference>
<feature type="domain" description="Response regulatory" evidence="21">
    <location>
        <begin position="1847"/>
        <end position="1966"/>
    </location>
</feature>
<dbReference type="Pfam" id="PF00512">
    <property type="entry name" value="HisKA"/>
    <property type="match status" value="1"/>
</dbReference>
<keyword evidence="12" id="KW-1133">Transmembrane helix</keyword>
<dbReference type="Gene3D" id="1.20.120.160">
    <property type="entry name" value="HPT domain"/>
    <property type="match status" value="1"/>
</dbReference>
<dbReference type="InterPro" id="IPR001610">
    <property type="entry name" value="PAC"/>
</dbReference>
<dbReference type="CDD" id="cd00082">
    <property type="entry name" value="HisKA"/>
    <property type="match status" value="1"/>
</dbReference>
<evidence type="ECO:0000256" key="8">
    <source>
        <dbReference type="ARBA" id="ARBA00022692"/>
    </source>
</evidence>
<dbReference type="InterPro" id="IPR005467">
    <property type="entry name" value="His_kinase_dom"/>
</dbReference>
<feature type="modified residue" description="4-aspartylphosphate" evidence="16">
    <location>
        <position position="1754"/>
    </location>
</feature>
<keyword evidence="6 16" id="KW-0597">Phosphoprotein</keyword>
<dbReference type="InterPro" id="IPR035965">
    <property type="entry name" value="PAS-like_dom_sf"/>
</dbReference>
<feature type="domain" description="Phytochrome chromophore attachment site" evidence="19">
    <location>
        <begin position="888"/>
        <end position="1039"/>
    </location>
</feature>
<feature type="modified residue" description="4-aspartylphosphate" evidence="16">
    <location>
        <position position="1896"/>
    </location>
</feature>
<dbReference type="InterPro" id="IPR003018">
    <property type="entry name" value="GAF"/>
</dbReference>
<dbReference type="CDD" id="cd00130">
    <property type="entry name" value="PAS"/>
    <property type="match status" value="5"/>
</dbReference>
<dbReference type="EMBL" id="CP098611">
    <property type="protein sequence ID" value="USR90586.1"/>
    <property type="molecule type" value="Genomic_DNA"/>
</dbReference>
<dbReference type="InterPro" id="IPR013655">
    <property type="entry name" value="PAS_fold_3"/>
</dbReference>
<keyword evidence="14" id="KW-0472">Membrane</keyword>
<dbReference type="InterPro" id="IPR036641">
    <property type="entry name" value="HPT_dom_sf"/>
</dbReference>
<dbReference type="Gene3D" id="3.40.50.2300">
    <property type="match status" value="2"/>
</dbReference>
<keyword evidence="8" id="KW-0812">Transmembrane</keyword>
<evidence type="ECO:0000256" key="1">
    <source>
        <dbReference type="ARBA" id="ARBA00000085"/>
    </source>
</evidence>
<dbReference type="InterPro" id="IPR004358">
    <property type="entry name" value="Sig_transdc_His_kin-like_C"/>
</dbReference>
<dbReference type="InterPro" id="IPR000014">
    <property type="entry name" value="PAS"/>
</dbReference>
<evidence type="ECO:0000256" key="9">
    <source>
        <dbReference type="ARBA" id="ARBA00022741"/>
    </source>
</evidence>
<dbReference type="PRINTS" id="PR00344">
    <property type="entry name" value="BCTRLSENSOR"/>
</dbReference>
<evidence type="ECO:0000313" key="25">
    <source>
        <dbReference type="EMBL" id="USR90586.1"/>
    </source>
</evidence>
<feature type="compositionally biased region" description="Pro residues" evidence="18">
    <location>
        <begin position="1981"/>
        <end position="1991"/>
    </location>
</feature>
<keyword evidence="5" id="KW-1003">Cell membrane</keyword>
<reference evidence="25" key="1">
    <citation type="submission" date="2022-06" db="EMBL/GenBank/DDBJ databases">
        <title>Genome sequence of Phormidium yuhuli AB48 isolated from an industrial photobioreactor environment.</title>
        <authorList>
            <person name="Qiu Y."/>
            <person name="Noonan A.J.C."/>
            <person name="Dofher K."/>
            <person name="Koch M."/>
            <person name="Kieft B."/>
            <person name="Lin X."/>
            <person name="Ziels R.M."/>
            <person name="Hallam S.J."/>
        </authorList>
    </citation>
    <scope>NUCLEOTIDE SEQUENCE</scope>
    <source>
        <strain evidence="25">AB48</strain>
    </source>
</reference>
<feature type="domain" description="Histidine kinase" evidence="20">
    <location>
        <begin position="1450"/>
        <end position="1684"/>
    </location>
</feature>
<evidence type="ECO:0000313" key="26">
    <source>
        <dbReference type="Proteomes" id="UP001056708"/>
    </source>
</evidence>
<evidence type="ECO:0000259" key="20">
    <source>
        <dbReference type="PROSITE" id="PS50109"/>
    </source>
</evidence>
<dbReference type="CDD" id="cd16922">
    <property type="entry name" value="HATPase_EvgS-ArcB-TorS-like"/>
    <property type="match status" value="1"/>
</dbReference>
<keyword evidence="11" id="KW-0067">ATP-binding</keyword>
<evidence type="ECO:0000259" key="21">
    <source>
        <dbReference type="PROSITE" id="PS50110"/>
    </source>
</evidence>
<dbReference type="Pfam" id="PF13188">
    <property type="entry name" value="PAS_8"/>
    <property type="match status" value="1"/>
</dbReference>
<dbReference type="InterPro" id="IPR029016">
    <property type="entry name" value="GAF-like_dom_sf"/>
</dbReference>
<feature type="compositionally biased region" description="Low complexity" evidence="18">
    <location>
        <begin position="1992"/>
        <end position="2010"/>
    </location>
</feature>
<feature type="domain" description="Response regulatory" evidence="21">
    <location>
        <begin position="1704"/>
        <end position="1821"/>
    </location>
</feature>
<dbReference type="InterPro" id="IPR011006">
    <property type="entry name" value="CheY-like_superfamily"/>
</dbReference>
<dbReference type="Pfam" id="PF00072">
    <property type="entry name" value="Response_reg"/>
    <property type="match status" value="2"/>
</dbReference>